<dbReference type="PATRIC" id="fig|1139996.3.peg.863"/>
<reference evidence="1 2" key="1">
    <citation type="submission" date="2013-03" db="EMBL/GenBank/DDBJ databases">
        <title>The Genome Sequence of Enterococcus saccharolyticus ATCC_43076 (Illumina only assembly).</title>
        <authorList>
            <consortium name="The Broad Institute Genomics Platform"/>
            <consortium name="The Broad Institute Genome Sequencing Center for Infectious Disease"/>
            <person name="Earl A."/>
            <person name="Russ C."/>
            <person name="Gilmore M."/>
            <person name="Surin D."/>
            <person name="Walker B."/>
            <person name="Young S."/>
            <person name="Zeng Q."/>
            <person name="Gargeya S."/>
            <person name="Fitzgerald M."/>
            <person name="Haas B."/>
            <person name="Abouelleil A."/>
            <person name="Allen A.W."/>
            <person name="Alvarado L."/>
            <person name="Arachchi H.M."/>
            <person name="Berlin A.M."/>
            <person name="Chapman S.B."/>
            <person name="Gainer-Dewar J."/>
            <person name="Goldberg J."/>
            <person name="Griggs A."/>
            <person name="Gujja S."/>
            <person name="Hansen M."/>
            <person name="Howarth C."/>
            <person name="Imamovic A."/>
            <person name="Ireland A."/>
            <person name="Larimer J."/>
            <person name="McCowan C."/>
            <person name="Murphy C."/>
            <person name="Pearson M."/>
            <person name="Poon T.W."/>
            <person name="Priest M."/>
            <person name="Roberts A."/>
            <person name="Saif S."/>
            <person name="Shea T."/>
            <person name="Sisk P."/>
            <person name="Sykes S."/>
            <person name="Wortman J."/>
            <person name="Nusbaum C."/>
            <person name="Birren B."/>
        </authorList>
    </citation>
    <scope>NUCLEOTIDE SEQUENCE [LARGE SCALE GENOMIC DNA]</scope>
    <source>
        <strain evidence="1 2">ATCC 43076</strain>
    </source>
</reference>
<dbReference type="EMBL" id="AHYT01000002">
    <property type="protein sequence ID" value="EOT30179.1"/>
    <property type="molecule type" value="Genomic_DNA"/>
</dbReference>
<protein>
    <recommendedName>
        <fullName evidence="3">DUF4828 domain-containing protein</fullName>
    </recommendedName>
</protein>
<evidence type="ECO:0000313" key="1">
    <source>
        <dbReference type="EMBL" id="EOT30179.1"/>
    </source>
</evidence>
<keyword evidence="2" id="KW-1185">Reference proteome</keyword>
<gene>
    <name evidence="1" type="ORF">OMQ_00874</name>
</gene>
<organism evidence="1 2">
    <name type="scientific">Enterococcus saccharolyticus subsp. saccharolyticus ATCC 43076</name>
    <dbReference type="NCBI Taxonomy" id="1139996"/>
    <lineage>
        <taxon>Bacteria</taxon>
        <taxon>Bacillati</taxon>
        <taxon>Bacillota</taxon>
        <taxon>Bacilli</taxon>
        <taxon>Lactobacillales</taxon>
        <taxon>Enterococcaceae</taxon>
        <taxon>Enterococcus</taxon>
    </lineage>
</organism>
<dbReference type="HOGENOM" id="CLU_164577_1_0_9"/>
<comment type="caution">
    <text evidence="1">The sequence shown here is derived from an EMBL/GenBank/DDBJ whole genome shotgun (WGS) entry which is preliminary data.</text>
</comment>
<evidence type="ECO:0000313" key="2">
    <source>
        <dbReference type="Proteomes" id="UP000014136"/>
    </source>
</evidence>
<accession>S0JB89</accession>
<dbReference type="RefSeq" id="WP_016174675.1">
    <property type="nucleotide sequence ID" value="NZ_KE136389.1"/>
</dbReference>
<dbReference type="InterPro" id="IPR032254">
    <property type="entry name" value="DUF4828"/>
</dbReference>
<dbReference type="eggNOG" id="ENOG5033ARR">
    <property type="taxonomic scope" value="Bacteria"/>
</dbReference>
<dbReference type="STRING" id="41997.RV16_GL000548"/>
<dbReference type="AlphaFoldDB" id="S0JB89"/>
<proteinExistence type="predicted"/>
<name>S0JB89_9ENTE</name>
<dbReference type="Pfam" id="PF16110">
    <property type="entry name" value="DUF4828"/>
    <property type="match status" value="1"/>
</dbReference>
<dbReference type="Proteomes" id="UP000014136">
    <property type="component" value="Unassembled WGS sequence"/>
</dbReference>
<evidence type="ECO:0008006" key="3">
    <source>
        <dbReference type="Google" id="ProtNLM"/>
    </source>
</evidence>
<dbReference type="OrthoDB" id="2246468at2"/>
<sequence>MNARVLLLGISLVTGIVGSTLIRRKKTTDSKQHPFVGSWMYLRQNKKGKVYVTVTTDLQLYIQNKLQPTTVLDYSTERLALIDSMGYHIVFEKKDEHVNFYDETEDTSFPLIEC</sequence>